<evidence type="ECO:0000313" key="1">
    <source>
        <dbReference type="EMBL" id="RDX91062.1"/>
    </source>
</evidence>
<accession>A0A371GKG1</accession>
<dbReference type="Proteomes" id="UP000257109">
    <property type="component" value="Unassembled WGS sequence"/>
</dbReference>
<dbReference type="EMBL" id="QJKJ01005209">
    <property type="protein sequence ID" value="RDX91062.1"/>
    <property type="molecule type" value="Genomic_DNA"/>
</dbReference>
<proteinExistence type="predicted"/>
<gene>
    <name evidence="1" type="ORF">CR513_26989</name>
</gene>
<dbReference type="OrthoDB" id="1422241at2759"/>
<protein>
    <submittedName>
        <fullName evidence="1">Uncharacterized protein</fullName>
    </submittedName>
</protein>
<reference evidence="1" key="1">
    <citation type="submission" date="2018-05" db="EMBL/GenBank/DDBJ databases">
        <title>Draft genome of Mucuna pruriens seed.</title>
        <authorList>
            <person name="Nnadi N.E."/>
            <person name="Vos R."/>
            <person name="Hasami M.H."/>
            <person name="Devisetty U.K."/>
            <person name="Aguiy J.C."/>
        </authorList>
    </citation>
    <scope>NUCLEOTIDE SEQUENCE [LARGE SCALE GENOMIC DNA]</scope>
    <source>
        <strain evidence="1">JCA_2017</strain>
    </source>
</reference>
<evidence type="ECO:0000313" key="2">
    <source>
        <dbReference type="Proteomes" id="UP000257109"/>
    </source>
</evidence>
<organism evidence="1 2">
    <name type="scientific">Mucuna pruriens</name>
    <name type="common">Velvet bean</name>
    <name type="synonym">Dolichos pruriens</name>
    <dbReference type="NCBI Taxonomy" id="157652"/>
    <lineage>
        <taxon>Eukaryota</taxon>
        <taxon>Viridiplantae</taxon>
        <taxon>Streptophyta</taxon>
        <taxon>Embryophyta</taxon>
        <taxon>Tracheophyta</taxon>
        <taxon>Spermatophyta</taxon>
        <taxon>Magnoliopsida</taxon>
        <taxon>eudicotyledons</taxon>
        <taxon>Gunneridae</taxon>
        <taxon>Pentapetalae</taxon>
        <taxon>rosids</taxon>
        <taxon>fabids</taxon>
        <taxon>Fabales</taxon>
        <taxon>Fabaceae</taxon>
        <taxon>Papilionoideae</taxon>
        <taxon>50 kb inversion clade</taxon>
        <taxon>NPAAA clade</taxon>
        <taxon>indigoferoid/millettioid clade</taxon>
        <taxon>Phaseoleae</taxon>
        <taxon>Mucuna</taxon>
    </lineage>
</organism>
<feature type="non-terminal residue" evidence="1">
    <location>
        <position position="1"/>
    </location>
</feature>
<name>A0A371GKG1_MUCPR</name>
<keyword evidence="2" id="KW-1185">Reference proteome</keyword>
<dbReference type="AlphaFoldDB" id="A0A371GKG1"/>
<comment type="caution">
    <text evidence="1">The sequence shown here is derived from an EMBL/GenBank/DDBJ whole genome shotgun (WGS) entry which is preliminary data.</text>
</comment>
<sequence length="184" mass="21475">MLLVQELDVEIKDKKGAENAVADHLSWLEREAKPILIRDEFLNKQILHMTHVLPWYTNIYNYFVASTYPKGASKVVKEKLESHTQMYSRVRDPIGPPLLSFSSRRWPLWIRSNSLESLRLWAILAYYFLRCAYYVAIHGLVGEDPHKHLKEFHVVCSTMRSHGIPKDYIKMKAFPFSLDGVAKE</sequence>